<protein>
    <submittedName>
        <fullName evidence="3">BTB domain-containing protein</fullName>
    </submittedName>
</protein>
<feature type="domain" description="BTB" evidence="1">
    <location>
        <begin position="179"/>
        <end position="242"/>
    </location>
</feature>
<proteinExistence type="predicted"/>
<reference evidence="3" key="1">
    <citation type="submission" date="2022-11" db="UniProtKB">
        <authorList>
            <consortium name="WormBaseParasite"/>
        </authorList>
    </citation>
    <scope>IDENTIFICATION</scope>
</reference>
<dbReference type="InterPro" id="IPR000210">
    <property type="entry name" value="BTB/POZ_dom"/>
</dbReference>
<organism evidence="2 3">
    <name type="scientific">Panagrolaimus davidi</name>
    <dbReference type="NCBI Taxonomy" id="227884"/>
    <lineage>
        <taxon>Eukaryota</taxon>
        <taxon>Metazoa</taxon>
        <taxon>Ecdysozoa</taxon>
        <taxon>Nematoda</taxon>
        <taxon>Chromadorea</taxon>
        <taxon>Rhabditida</taxon>
        <taxon>Tylenchina</taxon>
        <taxon>Panagrolaimomorpha</taxon>
        <taxon>Panagrolaimoidea</taxon>
        <taxon>Panagrolaimidae</taxon>
        <taxon>Panagrolaimus</taxon>
    </lineage>
</organism>
<evidence type="ECO:0000313" key="2">
    <source>
        <dbReference type="Proteomes" id="UP000887578"/>
    </source>
</evidence>
<name>A0A914QS18_9BILA</name>
<dbReference type="WBParaSite" id="PDA_v2.g6717.t1">
    <property type="protein sequence ID" value="PDA_v2.g6717.t1"/>
    <property type="gene ID" value="PDA_v2.g6717"/>
</dbReference>
<dbReference type="InterPro" id="IPR011333">
    <property type="entry name" value="SKP1/BTB/POZ_sf"/>
</dbReference>
<sequence length="379" mass="44318">MNKQKINFIYPWILPPPSPLRSDEDNNDKPIFNKGRRIITSYNVTAIEWELYFTNDRLMVFTSTDFFCNPICNVSYKIFSHMDVELYSSPVTSALSLDPVPQIGANTMFGTPDGFMDELKGVCKTTAVGKVVIVVELLLPLKIFFRPFDHPLHPLNKEICAKYPENMQKDFTFEFLNDSDFSIKCPNDYSIPASKMLLNLTSKFMRKHFKKSKENELVVEHKIDVVKPIIYYLHSACFEIPKSYDLDFADRILKAIDFFVPVQERQIMQTIELSFCQKFCNNCPDFDSILQWIRVTFDHRLHHFRDMINAIIANNFYQKWIETFPENARNPSNRLFYKIFGFQSRGFVCELEHNQHISQMFDIIESTFTGSLLTNASFP</sequence>
<dbReference type="Gene3D" id="3.30.710.10">
    <property type="entry name" value="Potassium Channel Kv1.1, Chain A"/>
    <property type="match status" value="1"/>
</dbReference>
<evidence type="ECO:0000313" key="3">
    <source>
        <dbReference type="WBParaSite" id="PDA_v2.g6717.t1"/>
    </source>
</evidence>
<keyword evidence="2" id="KW-1185">Reference proteome</keyword>
<dbReference type="AlphaFoldDB" id="A0A914QS18"/>
<dbReference type="PROSITE" id="PS50097">
    <property type="entry name" value="BTB"/>
    <property type="match status" value="1"/>
</dbReference>
<accession>A0A914QS18</accession>
<dbReference type="Proteomes" id="UP000887578">
    <property type="component" value="Unplaced"/>
</dbReference>
<evidence type="ECO:0000259" key="1">
    <source>
        <dbReference type="PROSITE" id="PS50097"/>
    </source>
</evidence>